<evidence type="ECO:0008006" key="3">
    <source>
        <dbReference type="Google" id="ProtNLM"/>
    </source>
</evidence>
<name>A0A4Z0GYT9_9BACI</name>
<protein>
    <recommendedName>
        <fullName evidence="3">Type II toxin-antitoxin system RelE/ParE family toxin</fullName>
    </recommendedName>
</protein>
<organism evidence="1 2">
    <name type="scientific">Halobacillus salinus</name>
    <dbReference type="NCBI Taxonomy" id="192814"/>
    <lineage>
        <taxon>Bacteria</taxon>
        <taxon>Bacillati</taxon>
        <taxon>Bacillota</taxon>
        <taxon>Bacilli</taxon>
        <taxon>Bacillales</taxon>
        <taxon>Bacillaceae</taxon>
        <taxon>Halobacillus</taxon>
    </lineage>
</organism>
<evidence type="ECO:0000313" key="2">
    <source>
        <dbReference type="Proteomes" id="UP000297982"/>
    </source>
</evidence>
<reference evidence="1 2" key="1">
    <citation type="journal article" date="2003" name="Int. J. Syst. Evol. Microbiol.">
        <title>Halobacillus salinus sp. nov., isolated from a salt lake on the coast of the East Sea in Korea.</title>
        <authorList>
            <person name="Yoon J.H."/>
            <person name="Kang K.H."/>
            <person name="Park Y.H."/>
        </authorList>
    </citation>
    <scope>NUCLEOTIDE SEQUENCE [LARGE SCALE GENOMIC DNA]</scope>
    <source>
        <strain evidence="1 2">HSL-3</strain>
    </source>
</reference>
<dbReference type="AlphaFoldDB" id="A0A4Z0GYT9"/>
<accession>A0A4Z0GYT9</accession>
<comment type="caution">
    <text evidence="1">The sequence shown here is derived from an EMBL/GenBank/DDBJ whole genome shotgun (WGS) entry which is preliminary data.</text>
</comment>
<proteinExistence type="predicted"/>
<evidence type="ECO:0000313" key="1">
    <source>
        <dbReference type="EMBL" id="TGB02516.1"/>
    </source>
</evidence>
<keyword evidence="2" id="KW-1185">Reference proteome</keyword>
<dbReference type="Proteomes" id="UP000297982">
    <property type="component" value="Unassembled WGS sequence"/>
</dbReference>
<sequence length="145" mass="16967">MPFEIVYRGNVEDFEGLILYKAEQEVRIGKMGIWRQLADRYTRQLTIIQYDPYPDDEGVEEVGGEVPPSIKHLNANTVFSNFYRWGIKGRKTGDHRILYAIHNYSKVILLFYFDKQYNGSVKREDIVPAESIYEEYCIGDPNLYG</sequence>
<dbReference type="EMBL" id="SRJC01000003">
    <property type="protein sequence ID" value="TGB02516.1"/>
    <property type="molecule type" value="Genomic_DNA"/>
</dbReference>
<gene>
    <name evidence="1" type="ORF">E4663_14050</name>
</gene>